<evidence type="ECO:0000313" key="5">
    <source>
        <dbReference type="Proteomes" id="UP001281761"/>
    </source>
</evidence>
<dbReference type="Proteomes" id="UP001281761">
    <property type="component" value="Unassembled WGS sequence"/>
</dbReference>
<dbReference type="EMBL" id="JARBJD010000130">
    <property type="protein sequence ID" value="KAK2950756.1"/>
    <property type="molecule type" value="Genomic_DNA"/>
</dbReference>
<dbReference type="Pfam" id="PF13359">
    <property type="entry name" value="DDE_Tnp_4"/>
    <property type="match status" value="1"/>
</dbReference>
<keyword evidence="5" id="KW-1185">Reference proteome</keyword>
<gene>
    <name evidence="4" type="ORF">BLNAU_14285</name>
</gene>
<organism evidence="4 5">
    <name type="scientific">Blattamonas nauphoetae</name>
    <dbReference type="NCBI Taxonomy" id="2049346"/>
    <lineage>
        <taxon>Eukaryota</taxon>
        <taxon>Metamonada</taxon>
        <taxon>Preaxostyla</taxon>
        <taxon>Oxymonadida</taxon>
        <taxon>Blattamonas</taxon>
    </lineage>
</organism>
<name>A0ABQ9XKH6_9EUKA</name>
<evidence type="ECO:0000256" key="2">
    <source>
        <dbReference type="ARBA" id="ARBA00022723"/>
    </source>
</evidence>
<proteinExistence type="predicted"/>
<evidence type="ECO:0000256" key="1">
    <source>
        <dbReference type="ARBA" id="ARBA00001968"/>
    </source>
</evidence>
<feature type="domain" description="DDE Tnp4" evidence="3">
    <location>
        <begin position="163"/>
        <end position="308"/>
    </location>
</feature>
<reference evidence="4 5" key="1">
    <citation type="journal article" date="2022" name="bioRxiv">
        <title>Genomics of Preaxostyla Flagellates Illuminates Evolutionary Transitions and the Path Towards Mitochondrial Loss.</title>
        <authorList>
            <person name="Novak L.V.F."/>
            <person name="Treitli S.C."/>
            <person name="Pyrih J."/>
            <person name="Halakuc P."/>
            <person name="Pipaliya S.V."/>
            <person name="Vacek V."/>
            <person name="Brzon O."/>
            <person name="Soukal P."/>
            <person name="Eme L."/>
            <person name="Dacks J.B."/>
            <person name="Karnkowska A."/>
            <person name="Elias M."/>
            <person name="Hampl V."/>
        </authorList>
    </citation>
    <scope>NUCLEOTIDE SEQUENCE [LARGE SCALE GENOMIC DNA]</scope>
    <source>
        <strain evidence="4">NAU3</strain>
        <tissue evidence="4">Gut</tissue>
    </source>
</reference>
<comment type="caution">
    <text evidence="4">The sequence shown here is derived from an EMBL/GenBank/DDBJ whole genome shotgun (WGS) entry which is preliminary data.</text>
</comment>
<keyword evidence="2" id="KW-0479">Metal-binding</keyword>
<comment type="cofactor">
    <cofactor evidence="1">
        <name>a divalent metal cation</name>
        <dbReference type="ChEBI" id="CHEBI:60240"/>
    </cofactor>
</comment>
<accession>A0ABQ9XKH6</accession>
<sequence length="347" mass="40043">MPKLPRPRNLEEALNRSENIARNRQRVRQQYENDRRQRVQTILEYLKSTAQNPNNLCLRQTGFTEEGLQSIIAIVDHLPRSRIGRPSIIKNTADQIFLVLSFFHTASFHVVYMSTMHLVKGESTVWRVLWQTIEYLNAILTPALLTQTRDRDPAIPDIALVFDCTVVRIPVPRDQTRPVDTHYSGKHKFHCVKWNCGVNVVTGRCATISRPAEGAVHDWMVHQTHWPEITRILGEERYMADSAYVGGRALHNAIITDAQDDGEHTTDRVIVERFFGRLKSLFRILQGTWKHTMAKLYSVFHLCVLLTNHHITLHPLTRQDEGVEEEIFQAEIALDLQRRGPVQVDPQ</sequence>
<evidence type="ECO:0000313" key="4">
    <source>
        <dbReference type="EMBL" id="KAK2950756.1"/>
    </source>
</evidence>
<dbReference type="InterPro" id="IPR027806">
    <property type="entry name" value="HARBI1_dom"/>
</dbReference>
<protein>
    <recommendedName>
        <fullName evidence="3">DDE Tnp4 domain-containing protein</fullName>
    </recommendedName>
</protein>
<evidence type="ECO:0000259" key="3">
    <source>
        <dbReference type="Pfam" id="PF13359"/>
    </source>
</evidence>